<feature type="compositionally biased region" description="Acidic residues" evidence="7">
    <location>
        <begin position="429"/>
        <end position="439"/>
    </location>
</feature>
<dbReference type="SMART" id="SM00360">
    <property type="entry name" value="RRM"/>
    <property type="match status" value="1"/>
</dbReference>
<dbReference type="SMART" id="SM00393">
    <property type="entry name" value="R3H"/>
    <property type="match status" value="1"/>
</dbReference>
<evidence type="ECO:0000256" key="5">
    <source>
        <dbReference type="PROSITE-ProRule" id="PRU00176"/>
    </source>
</evidence>
<feature type="compositionally biased region" description="Basic and acidic residues" evidence="7">
    <location>
        <begin position="87"/>
        <end position="99"/>
    </location>
</feature>
<name>A0A1V9ZCD7_9STRA</name>
<evidence type="ECO:0000256" key="2">
    <source>
        <dbReference type="ARBA" id="ARBA00022771"/>
    </source>
</evidence>
<keyword evidence="1 6" id="KW-0479">Metal-binding</keyword>
<keyword evidence="13" id="KW-1185">Reference proteome</keyword>
<dbReference type="InterPro" id="IPR012677">
    <property type="entry name" value="Nucleotide-bd_a/b_plait_sf"/>
</dbReference>
<dbReference type="EMBL" id="JNBS01002066">
    <property type="protein sequence ID" value="OQR95658.1"/>
    <property type="molecule type" value="Genomic_DNA"/>
</dbReference>
<feature type="compositionally biased region" description="Low complexity" evidence="7">
    <location>
        <begin position="448"/>
        <end position="457"/>
    </location>
</feature>
<evidence type="ECO:0000259" key="11">
    <source>
        <dbReference type="PROSITE" id="PS51061"/>
    </source>
</evidence>
<dbReference type="Pfam" id="PF00076">
    <property type="entry name" value="RRM_1"/>
    <property type="match status" value="1"/>
</dbReference>
<evidence type="ECO:0000256" key="6">
    <source>
        <dbReference type="PROSITE-ProRule" id="PRU00723"/>
    </source>
</evidence>
<dbReference type="Proteomes" id="UP000243217">
    <property type="component" value="Unassembled WGS sequence"/>
</dbReference>
<dbReference type="PROSITE" id="PS50103">
    <property type="entry name" value="ZF_C3H1"/>
    <property type="match status" value="2"/>
</dbReference>
<reference evidence="12 13" key="1">
    <citation type="journal article" date="2014" name="Genome Biol. Evol.">
        <title>The secreted proteins of Achlya hypogyna and Thraustotheca clavata identify the ancestral oomycete secretome and reveal gene acquisitions by horizontal gene transfer.</title>
        <authorList>
            <person name="Misner I."/>
            <person name="Blouin N."/>
            <person name="Leonard G."/>
            <person name="Richards T.A."/>
            <person name="Lane C.E."/>
        </authorList>
    </citation>
    <scope>NUCLEOTIDE SEQUENCE [LARGE SCALE GENOMIC DNA]</scope>
    <source>
        <strain evidence="12 13">ATCC 34112</strain>
    </source>
</reference>
<dbReference type="InterPro" id="IPR035979">
    <property type="entry name" value="RBD_domain_sf"/>
</dbReference>
<feature type="compositionally biased region" description="Low complexity" evidence="7">
    <location>
        <begin position="492"/>
        <end position="502"/>
    </location>
</feature>
<evidence type="ECO:0000259" key="8">
    <source>
        <dbReference type="PROSITE" id="PS50102"/>
    </source>
</evidence>
<feature type="domain" description="R3H" evidence="11">
    <location>
        <begin position="499"/>
        <end position="563"/>
    </location>
</feature>
<evidence type="ECO:0000313" key="13">
    <source>
        <dbReference type="Proteomes" id="UP000243217"/>
    </source>
</evidence>
<dbReference type="Pfam" id="PF18044">
    <property type="entry name" value="zf-CCCH_4"/>
    <property type="match status" value="1"/>
</dbReference>
<organism evidence="12 13">
    <name type="scientific">Thraustotheca clavata</name>
    <dbReference type="NCBI Taxonomy" id="74557"/>
    <lineage>
        <taxon>Eukaryota</taxon>
        <taxon>Sar</taxon>
        <taxon>Stramenopiles</taxon>
        <taxon>Oomycota</taxon>
        <taxon>Saprolegniomycetes</taxon>
        <taxon>Saprolegniales</taxon>
        <taxon>Achlyaceae</taxon>
        <taxon>Thraustotheca</taxon>
    </lineage>
</organism>
<dbReference type="InterPro" id="IPR041367">
    <property type="entry name" value="Znf-CCCH_4"/>
</dbReference>
<dbReference type="PROSITE" id="PS51061">
    <property type="entry name" value="R3H"/>
    <property type="match status" value="1"/>
</dbReference>
<dbReference type="InterPro" id="IPR036867">
    <property type="entry name" value="R3H_dom_sf"/>
</dbReference>
<dbReference type="CDD" id="cd02325">
    <property type="entry name" value="R3H"/>
    <property type="match status" value="1"/>
</dbReference>
<feature type="compositionally biased region" description="Low complexity" evidence="7">
    <location>
        <begin position="387"/>
        <end position="403"/>
    </location>
</feature>
<keyword evidence="3 6" id="KW-0862">Zinc</keyword>
<dbReference type="CDD" id="cd00590">
    <property type="entry name" value="RRM_SF"/>
    <property type="match status" value="1"/>
</dbReference>
<dbReference type="OrthoDB" id="411372at2759"/>
<feature type="compositionally biased region" description="Acidic residues" evidence="7">
    <location>
        <begin position="473"/>
        <end position="483"/>
    </location>
</feature>
<evidence type="ECO:0000259" key="10">
    <source>
        <dbReference type="PROSITE" id="PS50119"/>
    </source>
</evidence>
<evidence type="ECO:0000256" key="7">
    <source>
        <dbReference type="SAM" id="MobiDB-lite"/>
    </source>
</evidence>
<feature type="domain" description="B box-type" evidence="10">
    <location>
        <begin position="261"/>
        <end position="307"/>
    </location>
</feature>
<dbReference type="SMART" id="SM00356">
    <property type="entry name" value="ZnF_C3H1"/>
    <property type="match status" value="2"/>
</dbReference>
<dbReference type="PROSITE" id="PS50102">
    <property type="entry name" value="RRM"/>
    <property type="match status" value="1"/>
</dbReference>
<dbReference type="GO" id="GO:0008270">
    <property type="term" value="F:zinc ion binding"/>
    <property type="evidence" value="ECO:0007669"/>
    <property type="project" value="UniProtKB-KW"/>
</dbReference>
<dbReference type="InterPro" id="IPR036855">
    <property type="entry name" value="Znf_CCCH_sf"/>
</dbReference>
<protein>
    <submittedName>
        <fullName evidence="12">Uncharacterized protein</fullName>
    </submittedName>
</protein>
<evidence type="ECO:0000256" key="1">
    <source>
        <dbReference type="ARBA" id="ARBA00022723"/>
    </source>
</evidence>
<proteinExistence type="predicted"/>
<dbReference type="PROSITE" id="PS50119">
    <property type="entry name" value="ZF_BBOX"/>
    <property type="match status" value="2"/>
</dbReference>
<keyword evidence="2 4" id="KW-0863">Zinc-finger</keyword>
<dbReference type="SUPFAM" id="SSF82708">
    <property type="entry name" value="R3H domain"/>
    <property type="match status" value="1"/>
</dbReference>
<dbReference type="Gene3D" id="3.30.70.330">
    <property type="match status" value="1"/>
</dbReference>
<dbReference type="AlphaFoldDB" id="A0A1V9ZCD7"/>
<evidence type="ECO:0000313" key="12">
    <source>
        <dbReference type="EMBL" id="OQR95658.1"/>
    </source>
</evidence>
<evidence type="ECO:0000256" key="4">
    <source>
        <dbReference type="PROSITE-ProRule" id="PRU00024"/>
    </source>
</evidence>
<dbReference type="SMART" id="SM00336">
    <property type="entry name" value="BBOX"/>
    <property type="match status" value="2"/>
</dbReference>
<dbReference type="InterPro" id="IPR001374">
    <property type="entry name" value="R3H_dom"/>
</dbReference>
<dbReference type="Pfam" id="PF22586">
    <property type="entry name" value="ANCHR-like_BBOX"/>
    <property type="match status" value="1"/>
</dbReference>
<dbReference type="STRING" id="74557.A0A1V9ZCD7"/>
<feature type="domain" description="C3H1-type" evidence="9">
    <location>
        <begin position="103"/>
        <end position="130"/>
    </location>
</feature>
<evidence type="ECO:0000256" key="3">
    <source>
        <dbReference type="ARBA" id="ARBA00022833"/>
    </source>
</evidence>
<dbReference type="SUPFAM" id="SSF90229">
    <property type="entry name" value="CCCH zinc finger"/>
    <property type="match status" value="2"/>
</dbReference>
<dbReference type="Pfam" id="PF00643">
    <property type="entry name" value="zf-B_box"/>
    <property type="match status" value="1"/>
</dbReference>
<feature type="domain" description="RRM" evidence="8">
    <location>
        <begin position="4"/>
        <end position="75"/>
    </location>
</feature>
<evidence type="ECO:0000259" key="9">
    <source>
        <dbReference type="PROSITE" id="PS50103"/>
    </source>
</evidence>
<feature type="domain" description="C3H1-type" evidence="9">
    <location>
        <begin position="139"/>
        <end position="167"/>
    </location>
</feature>
<dbReference type="Gene3D" id="3.30.1370.50">
    <property type="entry name" value="R3H-like domain"/>
    <property type="match status" value="1"/>
</dbReference>
<dbReference type="InterPro" id="IPR000504">
    <property type="entry name" value="RRM_dom"/>
</dbReference>
<keyword evidence="5" id="KW-0694">RNA-binding</keyword>
<dbReference type="GO" id="GO:0003723">
    <property type="term" value="F:RNA binding"/>
    <property type="evidence" value="ECO:0007669"/>
    <property type="project" value="UniProtKB-UniRule"/>
</dbReference>
<accession>A0A1V9ZCD7</accession>
<sequence>MVPSKVSVRNLPTDASAESLRPLFKKFGKISALNIHGDGSASIEFQKISAVVSSVASMNNALIGGKRIQVLIDEGNDASSNPRPKKTLNDKNNDNKNADKALRKVDRMCRNFAAGRCKRGDACQYKHDYREGIRESSLKMSKKICNVVAMNGVCTKGDKCKFSHDLGLSKALKRKIDTPASAPTKKLKIPPVKVPQSIRDALKPVAPAPAKKPSTLTLCAECTKEPATLHCEQCEEPFCNACDKSSHSSRVMSKHTRKALKVDPVCAECRSEKATVRCLKCEMEFCSDCSWKIHEFRVFRSHRREAFSSSSKPTEEVKPATPIVAEVAKPAATDASNDADSESSESEEDEAEEPKQIAAPAVNTFVRPAPKTELSSDSSDDDDEEAPSSVVPASSTTASAPEPSSEDESEEEIKPKAFPQSVPKTELSSESEEDEEDEAPVPVKKAVAAADSSSDSSSSDEERAPVVKKAAIADDESSDSESDYVDKKVAAKKSSAPVAGSSHSVVKKIEAYAASDSTEVLHLSPDLNSFERLLAHDCAERLELSHVSVGEGLERHITISKEASKKTKKSWSKSRA</sequence>
<dbReference type="Pfam" id="PF01424">
    <property type="entry name" value="R3H"/>
    <property type="match status" value="1"/>
</dbReference>
<dbReference type="Pfam" id="PF25585">
    <property type="entry name" value="zf-CCCH_DUS3L"/>
    <property type="match status" value="1"/>
</dbReference>
<feature type="region of interest" description="Disordered" evidence="7">
    <location>
        <begin position="327"/>
        <end position="502"/>
    </location>
</feature>
<dbReference type="InterPro" id="IPR000571">
    <property type="entry name" value="Znf_CCCH"/>
</dbReference>
<feature type="zinc finger region" description="C3H1-type" evidence="6">
    <location>
        <begin position="139"/>
        <end position="167"/>
    </location>
</feature>
<feature type="domain" description="B box-type" evidence="10">
    <location>
        <begin position="214"/>
        <end position="260"/>
    </location>
</feature>
<dbReference type="CDD" id="cd19757">
    <property type="entry name" value="Bbox1"/>
    <property type="match status" value="2"/>
</dbReference>
<dbReference type="SUPFAM" id="SSF54928">
    <property type="entry name" value="RNA-binding domain, RBD"/>
    <property type="match status" value="1"/>
</dbReference>
<dbReference type="Gene3D" id="4.10.1000.10">
    <property type="entry name" value="Zinc finger, CCCH-type"/>
    <property type="match status" value="1"/>
</dbReference>
<feature type="compositionally biased region" description="Acidic residues" evidence="7">
    <location>
        <begin position="337"/>
        <end position="352"/>
    </location>
</feature>
<dbReference type="InterPro" id="IPR000315">
    <property type="entry name" value="Znf_B-box"/>
</dbReference>
<gene>
    <name evidence="12" type="ORF">THRCLA_07687</name>
</gene>
<feature type="region of interest" description="Disordered" evidence="7">
    <location>
        <begin position="75"/>
        <end position="99"/>
    </location>
</feature>
<comment type="caution">
    <text evidence="12">The sequence shown here is derived from an EMBL/GenBank/DDBJ whole genome shotgun (WGS) entry which is preliminary data.</text>
</comment>
<feature type="zinc finger region" description="C3H1-type" evidence="6">
    <location>
        <begin position="103"/>
        <end position="130"/>
    </location>
</feature>